<accession>A0AAV0HC03</accession>
<comment type="caution">
    <text evidence="1">The sequence shown here is derived from an EMBL/GenBank/DDBJ whole genome shotgun (WGS) entry which is preliminary data.</text>
</comment>
<sequence length="154" mass="18179">MTLGFQNEVDLVFIYGGRRTNRRKMRRRPPILIRSERWLVSFLLLGHPLTYLPRFRMTHQRFFMIYILHIPFLAAAPHPEQVRALNVAAQASPLFSGTQKIWLFFPKNQKSNRHQHKFSFLQLHRQINSSAAAIRRGFRERELVEEGRGKSGAR</sequence>
<name>A0AAV0HC03_9ROSI</name>
<evidence type="ECO:0000313" key="1">
    <source>
        <dbReference type="EMBL" id="CAI0382855.1"/>
    </source>
</evidence>
<dbReference type="AlphaFoldDB" id="A0AAV0HC03"/>
<dbReference type="Proteomes" id="UP001154282">
    <property type="component" value="Unassembled WGS sequence"/>
</dbReference>
<gene>
    <name evidence="1" type="ORF">LITE_LOCUS3742</name>
</gene>
<organism evidence="1 2">
    <name type="scientific">Linum tenue</name>
    <dbReference type="NCBI Taxonomy" id="586396"/>
    <lineage>
        <taxon>Eukaryota</taxon>
        <taxon>Viridiplantae</taxon>
        <taxon>Streptophyta</taxon>
        <taxon>Embryophyta</taxon>
        <taxon>Tracheophyta</taxon>
        <taxon>Spermatophyta</taxon>
        <taxon>Magnoliopsida</taxon>
        <taxon>eudicotyledons</taxon>
        <taxon>Gunneridae</taxon>
        <taxon>Pentapetalae</taxon>
        <taxon>rosids</taxon>
        <taxon>fabids</taxon>
        <taxon>Malpighiales</taxon>
        <taxon>Linaceae</taxon>
        <taxon>Linum</taxon>
    </lineage>
</organism>
<proteinExistence type="predicted"/>
<reference evidence="1" key="1">
    <citation type="submission" date="2022-08" db="EMBL/GenBank/DDBJ databases">
        <authorList>
            <person name="Gutierrez-Valencia J."/>
        </authorList>
    </citation>
    <scope>NUCLEOTIDE SEQUENCE</scope>
</reference>
<keyword evidence="2" id="KW-1185">Reference proteome</keyword>
<dbReference type="EMBL" id="CAMGYJ010000002">
    <property type="protein sequence ID" value="CAI0382855.1"/>
    <property type="molecule type" value="Genomic_DNA"/>
</dbReference>
<evidence type="ECO:0000313" key="2">
    <source>
        <dbReference type="Proteomes" id="UP001154282"/>
    </source>
</evidence>
<protein>
    <submittedName>
        <fullName evidence="1">Uncharacterized protein</fullName>
    </submittedName>
</protein>